<dbReference type="GeneID" id="33561486"/>
<evidence type="ECO:0000313" key="2">
    <source>
        <dbReference type="Proteomes" id="UP000193648"/>
    </source>
</evidence>
<protein>
    <submittedName>
        <fullName evidence="1">Uncharacterized protein</fullName>
    </submittedName>
</protein>
<proteinExistence type="predicted"/>
<sequence>MRWRSLFDWEREWEWEWVNICVCVCAGVCKAMGPDQRSTICQTTSTWCAPDNILERLFDGDKGKHFPRWLRVWLLVA</sequence>
<dbReference type="EMBL" id="MCFF01000040">
    <property type="protein sequence ID" value="ORZ07798.1"/>
    <property type="molecule type" value="Genomic_DNA"/>
</dbReference>
<organism evidence="1 2">
    <name type="scientific">Lobosporangium transversale</name>
    <dbReference type="NCBI Taxonomy" id="64571"/>
    <lineage>
        <taxon>Eukaryota</taxon>
        <taxon>Fungi</taxon>
        <taxon>Fungi incertae sedis</taxon>
        <taxon>Mucoromycota</taxon>
        <taxon>Mortierellomycotina</taxon>
        <taxon>Mortierellomycetes</taxon>
        <taxon>Mortierellales</taxon>
        <taxon>Mortierellaceae</taxon>
        <taxon>Lobosporangium</taxon>
    </lineage>
</organism>
<evidence type="ECO:0000313" key="1">
    <source>
        <dbReference type="EMBL" id="ORZ07798.1"/>
    </source>
</evidence>
<accession>A0A1Y2GDJ6</accession>
<dbReference type="RefSeq" id="XP_021878164.1">
    <property type="nucleotide sequence ID" value="XM_022019641.1"/>
</dbReference>
<gene>
    <name evidence="1" type="ORF">BCR41DRAFT_159054</name>
</gene>
<comment type="caution">
    <text evidence="1">The sequence shown here is derived from an EMBL/GenBank/DDBJ whole genome shotgun (WGS) entry which is preliminary data.</text>
</comment>
<reference evidence="1 2" key="1">
    <citation type="submission" date="2016-07" db="EMBL/GenBank/DDBJ databases">
        <title>Pervasive Adenine N6-methylation of Active Genes in Fungi.</title>
        <authorList>
            <consortium name="DOE Joint Genome Institute"/>
            <person name="Mondo S.J."/>
            <person name="Dannebaum R.O."/>
            <person name="Kuo R.C."/>
            <person name="Labutti K."/>
            <person name="Haridas S."/>
            <person name="Kuo A."/>
            <person name="Salamov A."/>
            <person name="Ahrendt S.R."/>
            <person name="Lipzen A."/>
            <person name="Sullivan W."/>
            <person name="Andreopoulos W.B."/>
            <person name="Clum A."/>
            <person name="Lindquist E."/>
            <person name="Daum C."/>
            <person name="Ramamoorthy G.K."/>
            <person name="Gryganskyi A."/>
            <person name="Culley D."/>
            <person name="Magnuson J.K."/>
            <person name="James T.Y."/>
            <person name="O'Malley M.A."/>
            <person name="Stajich J.E."/>
            <person name="Spatafora J.W."/>
            <person name="Visel A."/>
            <person name="Grigoriev I.V."/>
        </authorList>
    </citation>
    <scope>NUCLEOTIDE SEQUENCE [LARGE SCALE GENOMIC DNA]</scope>
    <source>
        <strain evidence="1 2">NRRL 3116</strain>
    </source>
</reference>
<dbReference type="AlphaFoldDB" id="A0A1Y2GDJ6"/>
<dbReference type="Proteomes" id="UP000193648">
    <property type="component" value="Unassembled WGS sequence"/>
</dbReference>
<dbReference type="InParanoid" id="A0A1Y2GDJ6"/>
<keyword evidence="2" id="KW-1185">Reference proteome</keyword>
<name>A0A1Y2GDJ6_9FUNG</name>